<dbReference type="GO" id="GO:0003677">
    <property type="term" value="F:DNA binding"/>
    <property type="evidence" value="ECO:0007669"/>
    <property type="project" value="InterPro"/>
</dbReference>
<name>A0A221UVJ0_9FLAO</name>
<keyword evidence="2" id="KW-0805">Transcription regulation</keyword>
<dbReference type="RefSeq" id="WP_093978138.1">
    <property type="nucleotide sequence ID" value="NZ_CP022515.1"/>
</dbReference>
<dbReference type="Gene3D" id="1.10.10.10">
    <property type="entry name" value="Winged helix-like DNA-binding domain superfamily/Winged helix DNA-binding domain"/>
    <property type="match status" value="1"/>
</dbReference>
<dbReference type="eggNOG" id="COG1595">
    <property type="taxonomic scope" value="Bacteria"/>
</dbReference>
<evidence type="ECO:0000256" key="2">
    <source>
        <dbReference type="ARBA" id="ARBA00023015"/>
    </source>
</evidence>
<evidence type="ECO:0000313" key="8">
    <source>
        <dbReference type="Proteomes" id="UP000204551"/>
    </source>
</evidence>
<dbReference type="Gene3D" id="1.10.1740.10">
    <property type="match status" value="1"/>
</dbReference>
<dbReference type="InterPro" id="IPR014327">
    <property type="entry name" value="RNA_pol_sigma70_bacteroid"/>
</dbReference>
<dbReference type="SUPFAM" id="SSF88946">
    <property type="entry name" value="Sigma2 domain of RNA polymerase sigma factors"/>
    <property type="match status" value="1"/>
</dbReference>
<dbReference type="Pfam" id="PF04542">
    <property type="entry name" value="Sigma70_r2"/>
    <property type="match status" value="1"/>
</dbReference>
<dbReference type="InterPro" id="IPR013325">
    <property type="entry name" value="RNA_pol_sigma_r2"/>
</dbReference>
<dbReference type="GO" id="GO:0006352">
    <property type="term" value="P:DNA-templated transcription initiation"/>
    <property type="evidence" value="ECO:0007669"/>
    <property type="project" value="InterPro"/>
</dbReference>
<dbReference type="EMBL" id="CP022515">
    <property type="protein sequence ID" value="ASO05367.1"/>
    <property type="molecule type" value="Genomic_DNA"/>
</dbReference>
<evidence type="ECO:0000256" key="3">
    <source>
        <dbReference type="ARBA" id="ARBA00023082"/>
    </source>
</evidence>
<feature type="domain" description="RNA polymerase sigma-70 region 2" evidence="5">
    <location>
        <begin position="27"/>
        <end position="92"/>
    </location>
</feature>
<organism evidence="7 8">
    <name type="scientific">Arenibacter algicola</name>
    <dbReference type="NCBI Taxonomy" id="616991"/>
    <lineage>
        <taxon>Bacteria</taxon>
        <taxon>Pseudomonadati</taxon>
        <taxon>Bacteroidota</taxon>
        <taxon>Flavobacteriia</taxon>
        <taxon>Flavobacteriales</taxon>
        <taxon>Flavobacteriaceae</taxon>
        <taxon>Arenibacter</taxon>
    </lineage>
</organism>
<dbReference type="InterPro" id="IPR013324">
    <property type="entry name" value="RNA_pol_sigma_r3/r4-like"/>
</dbReference>
<dbReference type="PANTHER" id="PTHR43133:SF46">
    <property type="entry name" value="RNA POLYMERASE SIGMA-70 FACTOR ECF SUBFAMILY"/>
    <property type="match status" value="1"/>
</dbReference>
<evidence type="ECO:0000256" key="1">
    <source>
        <dbReference type="ARBA" id="ARBA00010641"/>
    </source>
</evidence>
<proteinExistence type="inferred from homology"/>
<dbReference type="InterPro" id="IPR014284">
    <property type="entry name" value="RNA_pol_sigma-70_dom"/>
</dbReference>
<evidence type="ECO:0000259" key="6">
    <source>
        <dbReference type="Pfam" id="PF08281"/>
    </source>
</evidence>
<dbReference type="InterPro" id="IPR036388">
    <property type="entry name" value="WH-like_DNA-bd_sf"/>
</dbReference>
<dbReference type="AlphaFoldDB" id="A0A221UVJ0"/>
<dbReference type="InterPro" id="IPR007627">
    <property type="entry name" value="RNA_pol_sigma70_r2"/>
</dbReference>
<sequence>MTNADRNTLVLVGQLIAGEEKAFEQVMEAYYKKLLIYAYSFTNDYPQAQDIVQNVFLRLWERRQNINIKESFQGLLYKSVYNEYIDDYRRKKSSTIINEAYKQALNYAVDDNNHELVEDKIALIKREVEHLPTRCKQIFLLSKQDGLTNSEIATYLNISIKTVEYQIAQAYSTIRKKTETKIKKLAMILFSFIKLN</sequence>
<accession>A0A221UVJ0</accession>
<dbReference type="STRING" id="616991.GCA_000733925_00274"/>
<dbReference type="NCBIfam" id="TIGR02985">
    <property type="entry name" value="Sig70_bacteroi1"/>
    <property type="match status" value="1"/>
</dbReference>
<dbReference type="PANTHER" id="PTHR43133">
    <property type="entry name" value="RNA POLYMERASE ECF-TYPE SIGMA FACTO"/>
    <property type="match status" value="1"/>
</dbReference>
<dbReference type="InterPro" id="IPR039425">
    <property type="entry name" value="RNA_pol_sigma-70-like"/>
</dbReference>
<evidence type="ECO:0000313" key="7">
    <source>
        <dbReference type="EMBL" id="ASO05367.1"/>
    </source>
</evidence>
<dbReference type="NCBIfam" id="TIGR02937">
    <property type="entry name" value="sigma70-ECF"/>
    <property type="match status" value="1"/>
</dbReference>
<dbReference type="InterPro" id="IPR013249">
    <property type="entry name" value="RNA_pol_sigma70_r4_t2"/>
</dbReference>
<feature type="domain" description="RNA polymerase sigma factor 70 region 4 type 2" evidence="6">
    <location>
        <begin position="124"/>
        <end position="171"/>
    </location>
</feature>
<keyword evidence="3" id="KW-0731">Sigma factor</keyword>
<comment type="similarity">
    <text evidence="1">Belongs to the sigma-70 factor family. ECF subfamily.</text>
</comment>
<reference evidence="7 8" key="1">
    <citation type="submission" date="2017-07" db="EMBL/GenBank/DDBJ databases">
        <title>Genome Sequence of Arenibacter algicola Strain SMS7 Isolated from a culture of the Diatom Skeletonema marinoi.</title>
        <authorList>
            <person name="Topel M."/>
            <person name="Pinder M.I.M."/>
            <person name="Johansson O.N."/>
            <person name="Kourtchenko O."/>
            <person name="Godhe A."/>
            <person name="Clarke A.K."/>
        </authorList>
    </citation>
    <scope>NUCLEOTIDE SEQUENCE [LARGE SCALE GENOMIC DNA]</scope>
    <source>
        <strain evidence="7 8">SMS7</strain>
    </source>
</reference>
<dbReference type="Proteomes" id="UP000204551">
    <property type="component" value="Chromosome"/>
</dbReference>
<protein>
    <submittedName>
        <fullName evidence="7">ECF RNA polymerase sigma factor SigW</fullName>
    </submittedName>
</protein>
<evidence type="ECO:0000256" key="4">
    <source>
        <dbReference type="ARBA" id="ARBA00023163"/>
    </source>
</evidence>
<dbReference type="Pfam" id="PF08281">
    <property type="entry name" value="Sigma70_r4_2"/>
    <property type="match status" value="1"/>
</dbReference>
<dbReference type="KEGG" id="aalg:AREALGSMS7_01904"/>
<dbReference type="GO" id="GO:0016987">
    <property type="term" value="F:sigma factor activity"/>
    <property type="evidence" value="ECO:0007669"/>
    <property type="project" value="UniProtKB-KW"/>
</dbReference>
<gene>
    <name evidence="7" type="ORF">AREALGSMS7_01904</name>
</gene>
<dbReference type="SUPFAM" id="SSF88659">
    <property type="entry name" value="Sigma3 and sigma4 domains of RNA polymerase sigma factors"/>
    <property type="match status" value="1"/>
</dbReference>
<evidence type="ECO:0000259" key="5">
    <source>
        <dbReference type="Pfam" id="PF04542"/>
    </source>
</evidence>
<keyword evidence="4" id="KW-0804">Transcription</keyword>